<comment type="caution">
    <text evidence="1">The sequence shown here is derived from an EMBL/GenBank/DDBJ whole genome shotgun (WGS) entry which is preliminary data.</text>
</comment>
<evidence type="ECO:0000313" key="1">
    <source>
        <dbReference type="EMBL" id="KAK4377468.1"/>
    </source>
</evidence>
<dbReference type="EMBL" id="JAVYJV010000002">
    <property type="protein sequence ID" value="KAK4377468.1"/>
    <property type="molecule type" value="Genomic_DNA"/>
</dbReference>
<dbReference type="Proteomes" id="UP001291623">
    <property type="component" value="Unassembled WGS sequence"/>
</dbReference>
<protein>
    <submittedName>
        <fullName evidence="1">Uncharacterized protein</fullName>
    </submittedName>
</protein>
<sequence length="94" mass="10382">MFPTYESQSEVVGGDFDLQNEITDSDVIEFDFSYIVPKLQNSCATNGVNGREADQITKSDELQYITSSEPLQKCAEKLLENKVVDSGIEEAVLG</sequence>
<name>A0AAE1VP06_9SOLA</name>
<evidence type="ECO:0000313" key="2">
    <source>
        <dbReference type="Proteomes" id="UP001291623"/>
    </source>
</evidence>
<organism evidence="1 2">
    <name type="scientific">Anisodus tanguticus</name>
    <dbReference type="NCBI Taxonomy" id="243964"/>
    <lineage>
        <taxon>Eukaryota</taxon>
        <taxon>Viridiplantae</taxon>
        <taxon>Streptophyta</taxon>
        <taxon>Embryophyta</taxon>
        <taxon>Tracheophyta</taxon>
        <taxon>Spermatophyta</taxon>
        <taxon>Magnoliopsida</taxon>
        <taxon>eudicotyledons</taxon>
        <taxon>Gunneridae</taxon>
        <taxon>Pentapetalae</taxon>
        <taxon>asterids</taxon>
        <taxon>lamiids</taxon>
        <taxon>Solanales</taxon>
        <taxon>Solanaceae</taxon>
        <taxon>Solanoideae</taxon>
        <taxon>Hyoscyameae</taxon>
        <taxon>Anisodus</taxon>
    </lineage>
</organism>
<accession>A0AAE1VP06</accession>
<reference evidence="1" key="1">
    <citation type="submission" date="2023-12" db="EMBL/GenBank/DDBJ databases">
        <title>Genome assembly of Anisodus tanguticus.</title>
        <authorList>
            <person name="Wang Y.-J."/>
        </authorList>
    </citation>
    <scope>NUCLEOTIDE SEQUENCE</scope>
    <source>
        <strain evidence="1">KB-2021</strain>
        <tissue evidence="1">Leaf</tissue>
    </source>
</reference>
<gene>
    <name evidence="1" type="ORF">RND71_003764</name>
</gene>
<dbReference type="AlphaFoldDB" id="A0AAE1VP06"/>
<keyword evidence="2" id="KW-1185">Reference proteome</keyword>
<proteinExistence type="predicted"/>